<dbReference type="PANTHER" id="PTHR24305">
    <property type="entry name" value="CYTOCHROME P450"/>
    <property type="match status" value="1"/>
</dbReference>
<evidence type="ECO:0000256" key="7">
    <source>
        <dbReference type="ARBA" id="ARBA00023033"/>
    </source>
</evidence>
<dbReference type="GO" id="GO:0020037">
    <property type="term" value="F:heme binding"/>
    <property type="evidence" value="ECO:0007669"/>
    <property type="project" value="InterPro"/>
</dbReference>
<name>A0A4P9XK34_9FUNG</name>
<evidence type="ECO:0000313" key="10">
    <source>
        <dbReference type="EMBL" id="RKP06115.1"/>
    </source>
</evidence>
<evidence type="ECO:0000313" key="11">
    <source>
        <dbReference type="Proteomes" id="UP000271241"/>
    </source>
</evidence>
<dbReference type="Gene3D" id="1.10.630.10">
    <property type="entry name" value="Cytochrome P450"/>
    <property type="match status" value="1"/>
</dbReference>
<dbReference type="PRINTS" id="PR00463">
    <property type="entry name" value="EP450I"/>
</dbReference>
<dbReference type="InterPro" id="IPR050121">
    <property type="entry name" value="Cytochrome_P450_monoxygenase"/>
</dbReference>
<dbReference type="OrthoDB" id="1470350at2759"/>
<dbReference type="STRING" id="78915.A0A4P9XK34"/>
<evidence type="ECO:0000256" key="8">
    <source>
        <dbReference type="PIRSR" id="PIRSR602401-1"/>
    </source>
</evidence>
<dbReference type="AlphaFoldDB" id="A0A4P9XK34"/>
<dbReference type="InterPro" id="IPR036396">
    <property type="entry name" value="Cyt_P450_sf"/>
</dbReference>
<accession>A0A4P9XK34</accession>
<evidence type="ECO:0000256" key="6">
    <source>
        <dbReference type="ARBA" id="ARBA00023004"/>
    </source>
</evidence>
<organism evidence="10 11">
    <name type="scientific">Thamnocephalis sphaerospora</name>
    <dbReference type="NCBI Taxonomy" id="78915"/>
    <lineage>
        <taxon>Eukaryota</taxon>
        <taxon>Fungi</taxon>
        <taxon>Fungi incertae sedis</taxon>
        <taxon>Zoopagomycota</taxon>
        <taxon>Zoopagomycotina</taxon>
        <taxon>Zoopagomycetes</taxon>
        <taxon>Zoopagales</taxon>
        <taxon>Sigmoideomycetaceae</taxon>
        <taxon>Thamnocephalis</taxon>
    </lineage>
</organism>
<dbReference type="GO" id="GO:0005506">
    <property type="term" value="F:iron ion binding"/>
    <property type="evidence" value="ECO:0007669"/>
    <property type="project" value="InterPro"/>
</dbReference>
<reference evidence="11" key="1">
    <citation type="journal article" date="2018" name="Nat. Microbiol.">
        <title>Leveraging single-cell genomics to expand the fungal tree of life.</title>
        <authorList>
            <person name="Ahrendt S.R."/>
            <person name="Quandt C.A."/>
            <person name="Ciobanu D."/>
            <person name="Clum A."/>
            <person name="Salamov A."/>
            <person name="Andreopoulos B."/>
            <person name="Cheng J.F."/>
            <person name="Woyke T."/>
            <person name="Pelin A."/>
            <person name="Henrissat B."/>
            <person name="Reynolds N.K."/>
            <person name="Benny G.L."/>
            <person name="Smith M.E."/>
            <person name="James T.Y."/>
            <person name="Grigoriev I.V."/>
        </authorList>
    </citation>
    <scope>NUCLEOTIDE SEQUENCE [LARGE SCALE GENOMIC DNA]</scope>
    <source>
        <strain evidence="11">RSA 1356</strain>
    </source>
</reference>
<dbReference type="Proteomes" id="UP000271241">
    <property type="component" value="Unassembled WGS sequence"/>
</dbReference>
<dbReference type="SUPFAM" id="SSF48264">
    <property type="entry name" value="Cytochrome P450"/>
    <property type="match status" value="1"/>
</dbReference>
<keyword evidence="5 9" id="KW-0560">Oxidoreductase</keyword>
<keyword evidence="3 8" id="KW-0349">Heme</keyword>
<dbReference type="PRINTS" id="PR00385">
    <property type="entry name" value="P450"/>
</dbReference>
<evidence type="ECO:0000256" key="2">
    <source>
        <dbReference type="ARBA" id="ARBA00010617"/>
    </source>
</evidence>
<keyword evidence="11" id="KW-1185">Reference proteome</keyword>
<evidence type="ECO:0000256" key="4">
    <source>
        <dbReference type="ARBA" id="ARBA00022723"/>
    </source>
</evidence>
<proteinExistence type="inferred from homology"/>
<dbReference type="PROSITE" id="PS00086">
    <property type="entry name" value="CYTOCHROME_P450"/>
    <property type="match status" value="1"/>
</dbReference>
<dbReference type="PANTHER" id="PTHR24305:SF29">
    <property type="entry name" value="BENZOATE-PARA-HYDROXYLASE"/>
    <property type="match status" value="1"/>
</dbReference>
<dbReference type="GO" id="GO:0016705">
    <property type="term" value="F:oxidoreductase activity, acting on paired donors, with incorporation or reduction of molecular oxygen"/>
    <property type="evidence" value="ECO:0007669"/>
    <property type="project" value="InterPro"/>
</dbReference>
<comment type="similarity">
    <text evidence="2 9">Belongs to the cytochrome P450 family.</text>
</comment>
<dbReference type="Pfam" id="PF00067">
    <property type="entry name" value="p450"/>
    <property type="match status" value="1"/>
</dbReference>
<dbReference type="InterPro" id="IPR002401">
    <property type="entry name" value="Cyt_P450_E_grp-I"/>
</dbReference>
<evidence type="ECO:0000256" key="9">
    <source>
        <dbReference type="RuleBase" id="RU000461"/>
    </source>
</evidence>
<sequence>MWDSSGSPSIATTAVLLLTAVYTVYSIAKLLKAPLASVPGPWYTKFTRLEYFISLLRGRSFSYLTELHRTYGPIVRLGPDDVSITDSGAVRTVLATHRFRKGKLYKVANDPVFHKSRKKMIAPAFSNAAMNNMEPMILDVGITKLVSVLEKKCAEGGPIDLFRLLLCMTLDVTSMVSLGGSVNMLESDDHPITSWVHGTLVLSISRHMIGDKLSRLFLPKYVRDEAGLISYSLNMIESRRKMKNPPQDVLQALVDAVDEDTGESFSSADIVTEVITLLIAGSDSTATALSWTTVFLFEHPECMKRLVAELDEAFPSIDETITHSKVIGLPYLNAVLYEVLRIYPPSSFDLPRVTPEGGATLGSHFIPGGAEVIVSPYAVSHDARNYERPSEFNPDRWLTSPEMVSEMKRIYMPFSMGPRSCLGQSLAWLELRVALASLMRKFTFELLPGQNLKPVLRFILWPIDGKVMVRASKRTS</sequence>
<dbReference type="InterPro" id="IPR001128">
    <property type="entry name" value="Cyt_P450"/>
</dbReference>
<comment type="cofactor">
    <cofactor evidence="1 8">
        <name>heme</name>
        <dbReference type="ChEBI" id="CHEBI:30413"/>
    </cofactor>
</comment>
<gene>
    <name evidence="10" type="ORF">THASP1DRAFT_32065</name>
</gene>
<dbReference type="EMBL" id="KZ992951">
    <property type="protein sequence ID" value="RKP06115.1"/>
    <property type="molecule type" value="Genomic_DNA"/>
</dbReference>
<protein>
    <submittedName>
        <fullName evidence="10">Cytochrome P450</fullName>
    </submittedName>
</protein>
<keyword evidence="7 9" id="KW-0503">Monooxygenase</keyword>
<dbReference type="GO" id="GO:0004497">
    <property type="term" value="F:monooxygenase activity"/>
    <property type="evidence" value="ECO:0007669"/>
    <property type="project" value="UniProtKB-KW"/>
</dbReference>
<evidence type="ECO:0000256" key="3">
    <source>
        <dbReference type="ARBA" id="ARBA00022617"/>
    </source>
</evidence>
<evidence type="ECO:0000256" key="1">
    <source>
        <dbReference type="ARBA" id="ARBA00001971"/>
    </source>
</evidence>
<dbReference type="InterPro" id="IPR017972">
    <property type="entry name" value="Cyt_P450_CS"/>
</dbReference>
<feature type="binding site" description="axial binding residue" evidence="8">
    <location>
        <position position="421"/>
    </location>
    <ligand>
        <name>heme</name>
        <dbReference type="ChEBI" id="CHEBI:30413"/>
    </ligand>
    <ligandPart>
        <name>Fe</name>
        <dbReference type="ChEBI" id="CHEBI:18248"/>
    </ligandPart>
</feature>
<keyword evidence="6 8" id="KW-0408">Iron</keyword>
<evidence type="ECO:0000256" key="5">
    <source>
        <dbReference type="ARBA" id="ARBA00023002"/>
    </source>
</evidence>
<keyword evidence="4 8" id="KW-0479">Metal-binding</keyword>